<gene>
    <name evidence="1" type="ORF">ERS852492_01785</name>
</gene>
<reference evidence="1 2" key="1">
    <citation type="submission" date="2015-09" db="EMBL/GenBank/DDBJ databases">
        <authorList>
            <consortium name="Pathogen Informatics"/>
        </authorList>
    </citation>
    <scope>NUCLEOTIDE SEQUENCE [LARGE SCALE GENOMIC DNA]</scope>
    <source>
        <strain evidence="1 2">2789STDY5834878</strain>
    </source>
</reference>
<organism evidence="1 2">
    <name type="scientific">Lachnospira eligens</name>
    <dbReference type="NCBI Taxonomy" id="39485"/>
    <lineage>
        <taxon>Bacteria</taxon>
        <taxon>Bacillati</taxon>
        <taxon>Bacillota</taxon>
        <taxon>Clostridia</taxon>
        <taxon>Lachnospirales</taxon>
        <taxon>Lachnospiraceae</taxon>
        <taxon>Lachnospira</taxon>
    </lineage>
</organism>
<dbReference type="RefSeq" id="WP_055287301.1">
    <property type="nucleotide sequence ID" value="NZ_CABIXW010000004.1"/>
</dbReference>
<proteinExistence type="predicted"/>
<evidence type="ECO:0000313" key="2">
    <source>
        <dbReference type="Proteomes" id="UP000095780"/>
    </source>
</evidence>
<dbReference type="EMBL" id="CZBV01000004">
    <property type="protein sequence ID" value="CUQ86155.1"/>
    <property type="molecule type" value="Genomic_DNA"/>
</dbReference>
<protein>
    <submittedName>
        <fullName evidence="1">Uncharacterized protein</fullName>
    </submittedName>
</protein>
<dbReference type="Proteomes" id="UP000095780">
    <property type="component" value="Unassembled WGS sequence"/>
</dbReference>
<accession>A0A174ZFR6</accession>
<name>A0A174ZFR6_9FIRM</name>
<evidence type="ECO:0000313" key="1">
    <source>
        <dbReference type="EMBL" id="CUQ86155.1"/>
    </source>
</evidence>
<dbReference type="AlphaFoldDB" id="A0A174ZFR6"/>
<sequence length="77" mass="8854">MPDSPSKFLIEMSNASSIANSKEYYSKESVQWEIIAGNRTGTVEQMDVNVEVMARDLQEILRIGAEQKRLWEVYEGR</sequence>